<keyword evidence="3" id="KW-1185">Reference proteome</keyword>
<comment type="caution">
    <text evidence="2">The sequence shown here is derived from an EMBL/GenBank/DDBJ whole genome shotgun (WGS) entry which is preliminary data.</text>
</comment>
<evidence type="ECO:0000313" key="3">
    <source>
        <dbReference type="Proteomes" id="UP000669179"/>
    </source>
</evidence>
<dbReference type="AlphaFoldDB" id="A0A939T3V5"/>
<dbReference type="Gene3D" id="2.60.120.10">
    <property type="entry name" value="Jelly Rolls"/>
    <property type="match status" value="1"/>
</dbReference>
<dbReference type="InterPro" id="IPR011051">
    <property type="entry name" value="RmlC_Cupin_sf"/>
</dbReference>
<dbReference type="Proteomes" id="UP000669179">
    <property type="component" value="Unassembled WGS sequence"/>
</dbReference>
<protein>
    <submittedName>
        <fullName evidence="2">Cupin domain-containing protein</fullName>
    </submittedName>
</protein>
<proteinExistence type="predicted"/>
<dbReference type="RefSeq" id="WP_208259639.1">
    <property type="nucleotide sequence ID" value="NZ_JAGEOJ010000014.1"/>
</dbReference>
<name>A0A939T3V5_9ACTN</name>
<dbReference type="InterPro" id="IPR014710">
    <property type="entry name" value="RmlC-like_jellyroll"/>
</dbReference>
<dbReference type="InterPro" id="IPR013096">
    <property type="entry name" value="Cupin_2"/>
</dbReference>
<reference evidence="2" key="1">
    <citation type="submission" date="2021-03" db="EMBL/GenBank/DDBJ databases">
        <authorList>
            <person name="Kanchanasin P."/>
            <person name="Saeng-In P."/>
            <person name="Phongsopitanun W."/>
            <person name="Yuki M."/>
            <person name="Kudo T."/>
            <person name="Ohkuma M."/>
            <person name="Tanasupawat S."/>
        </authorList>
    </citation>
    <scope>NUCLEOTIDE SEQUENCE</scope>
    <source>
        <strain evidence="2">GKU 128</strain>
    </source>
</reference>
<organism evidence="2 3">
    <name type="scientific">Actinomadura barringtoniae</name>
    <dbReference type="NCBI Taxonomy" id="1427535"/>
    <lineage>
        <taxon>Bacteria</taxon>
        <taxon>Bacillati</taxon>
        <taxon>Actinomycetota</taxon>
        <taxon>Actinomycetes</taxon>
        <taxon>Streptosporangiales</taxon>
        <taxon>Thermomonosporaceae</taxon>
        <taxon>Actinomadura</taxon>
    </lineage>
</organism>
<gene>
    <name evidence="2" type="ORF">J4573_31900</name>
</gene>
<dbReference type="Pfam" id="PF07883">
    <property type="entry name" value="Cupin_2"/>
    <property type="match status" value="1"/>
</dbReference>
<evidence type="ECO:0000313" key="2">
    <source>
        <dbReference type="EMBL" id="MBO2451731.1"/>
    </source>
</evidence>
<feature type="domain" description="Cupin type-2" evidence="1">
    <location>
        <begin position="37"/>
        <end position="102"/>
    </location>
</feature>
<accession>A0A939T3V5</accession>
<evidence type="ECO:0000259" key="1">
    <source>
        <dbReference type="Pfam" id="PF07883"/>
    </source>
</evidence>
<dbReference type="EMBL" id="JAGEOJ010000014">
    <property type="protein sequence ID" value="MBO2451731.1"/>
    <property type="molecule type" value="Genomic_DNA"/>
</dbReference>
<dbReference type="SUPFAM" id="SSF51182">
    <property type="entry name" value="RmlC-like cupins"/>
    <property type="match status" value="1"/>
</dbReference>
<sequence>MPIILGSTAPTFDMPNATFTGLASPSRGSKETCVWKTRVHPGGAGAPHSFDHEEVLVVVRGAAVASLDGVEHQVAVGDAIVVPAGVMFSMANPHEEPFEAVVSLPVGAMAFMNGQSFVPDPAK</sequence>